<dbReference type="PANTHER" id="PTHR30514:SF1">
    <property type="entry name" value="HTH-TYPE TRANSCRIPTIONAL REGULATOR HEXR-RELATED"/>
    <property type="match status" value="1"/>
</dbReference>
<sequence>MNELRILTKIKNNISQFTEAEKKVGLYILDHPDFIPTMTTRELAQQAEASEASVVRFCKSIGVGSFKMLKVVLAKENTVSEANINNFSLLQTNDTPSSLFHKVTYFNKSAIELTLNTLDQKDFELAVEKIKTAEKIALFGVGGSYPPAIDVQYKLMKLGFNAIASADFHYTVSLLSMMKESDVLFVISTSGKTKEVLELAAFAKDQKVTVIALTALKKSPLYKTADFKLCIPDVEEEHRVGSIASRMAQLNIIDALYLSLFHQIGRKILGPLNKSREQLTKKKKN</sequence>
<feature type="domain" description="SIS" evidence="5">
    <location>
        <begin position="126"/>
        <end position="266"/>
    </location>
</feature>
<dbReference type="AlphaFoldDB" id="A0A433HQ30"/>
<evidence type="ECO:0000259" key="4">
    <source>
        <dbReference type="PROSITE" id="PS51071"/>
    </source>
</evidence>
<keyword evidence="2" id="KW-0238">DNA-binding</keyword>
<evidence type="ECO:0000313" key="6">
    <source>
        <dbReference type="EMBL" id="RUQ30429.1"/>
    </source>
</evidence>
<protein>
    <submittedName>
        <fullName evidence="6">MurR/RpiR family transcriptional regulator</fullName>
    </submittedName>
</protein>
<dbReference type="EMBL" id="RYZZ01000007">
    <property type="protein sequence ID" value="RUQ30429.1"/>
    <property type="molecule type" value="Genomic_DNA"/>
</dbReference>
<proteinExistence type="predicted"/>
<comment type="caution">
    <text evidence="6">The sequence shown here is derived from an EMBL/GenBank/DDBJ whole genome shotgun (WGS) entry which is preliminary data.</text>
</comment>
<dbReference type="CDD" id="cd05013">
    <property type="entry name" value="SIS_RpiR"/>
    <property type="match status" value="1"/>
</dbReference>
<evidence type="ECO:0000256" key="1">
    <source>
        <dbReference type="ARBA" id="ARBA00023015"/>
    </source>
</evidence>
<dbReference type="InterPro" id="IPR009057">
    <property type="entry name" value="Homeodomain-like_sf"/>
</dbReference>
<dbReference type="InterPro" id="IPR036388">
    <property type="entry name" value="WH-like_DNA-bd_sf"/>
</dbReference>
<dbReference type="GO" id="GO:0003677">
    <property type="term" value="F:DNA binding"/>
    <property type="evidence" value="ECO:0007669"/>
    <property type="project" value="UniProtKB-KW"/>
</dbReference>
<keyword evidence="1" id="KW-0805">Transcription regulation</keyword>
<dbReference type="PANTHER" id="PTHR30514">
    <property type="entry name" value="GLUCOKINASE"/>
    <property type="match status" value="1"/>
</dbReference>
<dbReference type="RefSeq" id="WP_126864451.1">
    <property type="nucleotide sequence ID" value="NZ_JAUSTX010000001.1"/>
</dbReference>
<dbReference type="InterPro" id="IPR046348">
    <property type="entry name" value="SIS_dom_sf"/>
</dbReference>
<keyword evidence="3" id="KW-0804">Transcription</keyword>
<dbReference type="PROSITE" id="PS51464">
    <property type="entry name" value="SIS"/>
    <property type="match status" value="1"/>
</dbReference>
<evidence type="ECO:0000313" key="7">
    <source>
        <dbReference type="Proteomes" id="UP000267430"/>
    </source>
</evidence>
<dbReference type="GO" id="GO:0003700">
    <property type="term" value="F:DNA-binding transcription factor activity"/>
    <property type="evidence" value="ECO:0007669"/>
    <property type="project" value="InterPro"/>
</dbReference>
<dbReference type="GO" id="GO:0097367">
    <property type="term" value="F:carbohydrate derivative binding"/>
    <property type="evidence" value="ECO:0007669"/>
    <property type="project" value="InterPro"/>
</dbReference>
<organism evidence="6 7">
    <name type="scientific">Peribacillus cavernae</name>
    <dbReference type="NCBI Taxonomy" id="1674310"/>
    <lineage>
        <taxon>Bacteria</taxon>
        <taxon>Bacillati</taxon>
        <taxon>Bacillota</taxon>
        <taxon>Bacilli</taxon>
        <taxon>Bacillales</taxon>
        <taxon>Bacillaceae</taxon>
        <taxon>Peribacillus</taxon>
    </lineage>
</organism>
<dbReference type="SUPFAM" id="SSF46689">
    <property type="entry name" value="Homeodomain-like"/>
    <property type="match status" value="1"/>
</dbReference>
<dbReference type="Proteomes" id="UP000267430">
    <property type="component" value="Unassembled WGS sequence"/>
</dbReference>
<name>A0A433HQ30_9BACI</name>
<gene>
    <name evidence="6" type="ORF">ELQ35_08815</name>
</gene>
<accession>A0A433HQ30</accession>
<dbReference type="InterPro" id="IPR001347">
    <property type="entry name" value="SIS_dom"/>
</dbReference>
<evidence type="ECO:0000259" key="5">
    <source>
        <dbReference type="PROSITE" id="PS51464"/>
    </source>
</evidence>
<dbReference type="Pfam" id="PF01418">
    <property type="entry name" value="HTH_6"/>
    <property type="match status" value="1"/>
</dbReference>
<reference evidence="6 7" key="1">
    <citation type="submission" date="2018-12" db="EMBL/GenBank/DDBJ databases">
        <title>Bacillus chawlae sp. nov., Bacillus glennii sp. nov., and Bacillus saganii sp. nov. Isolated from the Vehicle Assembly Building at Kennedy Space Center where the Viking Spacecraft were Assembled.</title>
        <authorList>
            <person name="Seuylemezian A."/>
            <person name="Vaishampayan P."/>
        </authorList>
    </citation>
    <scope>NUCLEOTIDE SEQUENCE [LARGE SCALE GENOMIC DNA]</scope>
    <source>
        <strain evidence="6 7">L5</strain>
    </source>
</reference>
<dbReference type="Gene3D" id="3.40.50.10490">
    <property type="entry name" value="Glucose-6-phosphate isomerase like protein, domain 1"/>
    <property type="match status" value="1"/>
</dbReference>
<dbReference type="PROSITE" id="PS51071">
    <property type="entry name" value="HTH_RPIR"/>
    <property type="match status" value="1"/>
</dbReference>
<dbReference type="OrthoDB" id="370421at2"/>
<feature type="domain" description="HTH rpiR-type" evidence="4">
    <location>
        <begin position="4"/>
        <end position="80"/>
    </location>
</feature>
<keyword evidence="7" id="KW-1185">Reference proteome</keyword>
<dbReference type="Pfam" id="PF01380">
    <property type="entry name" value="SIS"/>
    <property type="match status" value="1"/>
</dbReference>
<dbReference type="InterPro" id="IPR047640">
    <property type="entry name" value="RpiR-like"/>
</dbReference>
<dbReference type="GO" id="GO:1901135">
    <property type="term" value="P:carbohydrate derivative metabolic process"/>
    <property type="evidence" value="ECO:0007669"/>
    <property type="project" value="InterPro"/>
</dbReference>
<dbReference type="SUPFAM" id="SSF53697">
    <property type="entry name" value="SIS domain"/>
    <property type="match status" value="1"/>
</dbReference>
<dbReference type="InterPro" id="IPR035472">
    <property type="entry name" value="RpiR-like_SIS"/>
</dbReference>
<dbReference type="Gene3D" id="1.10.10.10">
    <property type="entry name" value="Winged helix-like DNA-binding domain superfamily/Winged helix DNA-binding domain"/>
    <property type="match status" value="1"/>
</dbReference>
<dbReference type="InterPro" id="IPR000281">
    <property type="entry name" value="HTH_RpiR"/>
</dbReference>
<evidence type="ECO:0000256" key="2">
    <source>
        <dbReference type="ARBA" id="ARBA00023125"/>
    </source>
</evidence>
<evidence type="ECO:0000256" key="3">
    <source>
        <dbReference type="ARBA" id="ARBA00023163"/>
    </source>
</evidence>